<sequence length="73" mass="8776">EERMEERDRCKFPVSISYGRKWSEEIRRVSGHNNYRTSNVCWVILPNGLFAWTLKRSLISLCSSWFVRVARMH</sequence>
<accession>A0AAV5W685</accession>
<evidence type="ECO:0000313" key="2">
    <source>
        <dbReference type="Proteomes" id="UP001432322"/>
    </source>
</evidence>
<evidence type="ECO:0000313" key="1">
    <source>
        <dbReference type="EMBL" id="GMT27676.1"/>
    </source>
</evidence>
<comment type="caution">
    <text evidence="1">The sequence shown here is derived from an EMBL/GenBank/DDBJ whole genome shotgun (WGS) entry which is preliminary data.</text>
</comment>
<reference evidence="1" key="1">
    <citation type="submission" date="2023-10" db="EMBL/GenBank/DDBJ databases">
        <title>Genome assembly of Pristionchus species.</title>
        <authorList>
            <person name="Yoshida K."/>
            <person name="Sommer R.J."/>
        </authorList>
    </citation>
    <scope>NUCLEOTIDE SEQUENCE</scope>
    <source>
        <strain evidence="1">RS5133</strain>
    </source>
</reference>
<keyword evidence="2" id="KW-1185">Reference proteome</keyword>
<dbReference type="Proteomes" id="UP001432322">
    <property type="component" value="Unassembled WGS sequence"/>
</dbReference>
<dbReference type="EMBL" id="BTSY01000005">
    <property type="protein sequence ID" value="GMT27676.1"/>
    <property type="molecule type" value="Genomic_DNA"/>
</dbReference>
<organism evidence="1 2">
    <name type="scientific">Pristionchus fissidentatus</name>
    <dbReference type="NCBI Taxonomy" id="1538716"/>
    <lineage>
        <taxon>Eukaryota</taxon>
        <taxon>Metazoa</taxon>
        <taxon>Ecdysozoa</taxon>
        <taxon>Nematoda</taxon>
        <taxon>Chromadorea</taxon>
        <taxon>Rhabditida</taxon>
        <taxon>Rhabditina</taxon>
        <taxon>Diplogasteromorpha</taxon>
        <taxon>Diplogasteroidea</taxon>
        <taxon>Neodiplogasteridae</taxon>
        <taxon>Pristionchus</taxon>
    </lineage>
</organism>
<gene>
    <name evidence="1" type="ORF">PFISCL1PPCAC_18973</name>
</gene>
<feature type="non-terminal residue" evidence="1">
    <location>
        <position position="1"/>
    </location>
</feature>
<protein>
    <submittedName>
        <fullName evidence="1">Uncharacterized protein</fullName>
    </submittedName>
</protein>
<proteinExistence type="predicted"/>
<name>A0AAV5W685_9BILA</name>
<dbReference type="AlphaFoldDB" id="A0AAV5W685"/>